<reference evidence="12 13" key="1">
    <citation type="submission" date="2016-10" db="EMBL/GenBank/DDBJ databases">
        <authorList>
            <person name="Varghese N."/>
            <person name="Submissions S."/>
        </authorList>
    </citation>
    <scope>NUCLEOTIDE SEQUENCE [LARGE SCALE GENOMIC DNA]</scope>
    <source>
        <strain evidence="12 13">DSM 16643</strain>
    </source>
</reference>
<dbReference type="HAMAP" id="MF_00193">
    <property type="entry name" value="NadE_ammonia_dep"/>
    <property type="match status" value="1"/>
</dbReference>
<evidence type="ECO:0000313" key="13">
    <source>
        <dbReference type="Proteomes" id="UP000323439"/>
    </source>
</evidence>
<evidence type="ECO:0000256" key="1">
    <source>
        <dbReference type="ARBA" id="ARBA00005859"/>
    </source>
</evidence>
<feature type="binding site" evidence="8">
    <location>
        <position position="142"/>
    </location>
    <ligand>
        <name>ATP</name>
        <dbReference type="ChEBI" id="CHEBI:30616"/>
    </ligand>
</feature>
<evidence type="ECO:0000256" key="5">
    <source>
        <dbReference type="ARBA" id="ARBA00022840"/>
    </source>
</evidence>
<dbReference type="GO" id="GO:0005524">
    <property type="term" value="F:ATP binding"/>
    <property type="evidence" value="ECO:0007669"/>
    <property type="project" value="UniProtKB-UniRule"/>
</dbReference>
<evidence type="ECO:0000256" key="3">
    <source>
        <dbReference type="ARBA" id="ARBA00022723"/>
    </source>
</evidence>
<feature type="binding site" evidence="8">
    <location>
        <position position="147"/>
    </location>
    <ligand>
        <name>Mg(2+)</name>
        <dbReference type="ChEBI" id="CHEBI:18420"/>
    </ligand>
</feature>
<dbReference type="PANTHER" id="PTHR23090:SF9">
    <property type="entry name" value="GLUTAMINE-DEPENDENT NAD(+) SYNTHETASE"/>
    <property type="match status" value="1"/>
</dbReference>
<dbReference type="InterPro" id="IPR022310">
    <property type="entry name" value="NAD/GMP_synthase"/>
</dbReference>
<accession>A0A1G5W3A1</accession>
<dbReference type="GO" id="GO:0004359">
    <property type="term" value="F:glutaminase activity"/>
    <property type="evidence" value="ECO:0007669"/>
    <property type="project" value="InterPro"/>
</dbReference>
<dbReference type="NCBIfam" id="TIGR00552">
    <property type="entry name" value="nadE"/>
    <property type="match status" value="1"/>
</dbReference>
<feature type="binding site" evidence="8">
    <location>
        <begin position="39"/>
        <end position="46"/>
    </location>
    <ligand>
        <name>ATP</name>
        <dbReference type="ChEBI" id="CHEBI:30616"/>
    </ligand>
</feature>
<comment type="similarity">
    <text evidence="1 8 9">Belongs to the NAD synthetase family.</text>
</comment>
<dbReference type="Proteomes" id="UP000323439">
    <property type="component" value="Unassembled WGS sequence"/>
</dbReference>
<evidence type="ECO:0000256" key="8">
    <source>
        <dbReference type="HAMAP-Rule" id="MF_00193"/>
    </source>
</evidence>
<organism evidence="12 13">
    <name type="scientific">Methanobrevibacter millerae</name>
    <dbReference type="NCBI Taxonomy" id="230361"/>
    <lineage>
        <taxon>Archaea</taxon>
        <taxon>Methanobacteriati</taxon>
        <taxon>Methanobacteriota</taxon>
        <taxon>Methanomada group</taxon>
        <taxon>Methanobacteria</taxon>
        <taxon>Methanobacteriales</taxon>
        <taxon>Methanobacteriaceae</taxon>
        <taxon>Methanobrevibacter</taxon>
    </lineage>
</organism>
<keyword evidence="3 8" id="KW-0479">Metal-binding</keyword>
<dbReference type="PANTHER" id="PTHR23090">
    <property type="entry name" value="NH 3 /GLUTAMINE-DEPENDENT NAD + SYNTHETASE"/>
    <property type="match status" value="1"/>
</dbReference>
<dbReference type="EMBL" id="FMXB01000007">
    <property type="protein sequence ID" value="SDA52648.1"/>
    <property type="molecule type" value="Genomic_DNA"/>
</dbReference>
<feature type="binding site" description="in other chain" evidence="8">
    <location>
        <position position="155"/>
    </location>
    <ligand>
        <name>deamido-NAD(+)</name>
        <dbReference type="ChEBI" id="CHEBI:58437"/>
        <note>ligand shared between two neighboring subunits</note>
    </ligand>
</feature>
<dbReference type="CDD" id="cd00553">
    <property type="entry name" value="NAD_synthase"/>
    <property type="match status" value="1"/>
</dbReference>
<dbReference type="UniPathway" id="UPA00253">
    <property type="reaction ID" value="UER00333"/>
</dbReference>
<proteinExistence type="inferred from homology"/>
<feature type="domain" description="NAD/GMP synthase" evidence="11">
    <location>
        <begin position="19"/>
        <end position="258"/>
    </location>
</feature>
<feature type="binding site" description="in other chain" evidence="8">
    <location>
        <position position="122"/>
    </location>
    <ligand>
        <name>deamido-NAD(+)</name>
        <dbReference type="ChEBI" id="CHEBI:58437"/>
        <note>ligand shared between two neighboring subunits</note>
    </ligand>
</feature>
<dbReference type="Gene3D" id="3.40.50.620">
    <property type="entry name" value="HUPs"/>
    <property type="match status" value="1"/>
</dbReference>
<dbReference type="NCBIfam" id="NF010587">
    <property type="entry name" value="PRK13980.1"/>
    <property type="match status" value="1"/>
</dbReference>
<comment type="pathway">
    <text evidence="8">Cofactor biosynthesis; NAD(+) biosynthesis; NAD(+) from deamido-NAD(+) (ammonia route): step 1/1.</text>
</comment>
<feature type="binding site" evidence="8">
    <location>
        <position position="162"/>
    </location>
    <ligand>
        <name>deamido-NAD(+)</name>
        <dbReference type="ChEBI" id="CHEBI:58437"/>
        <note>ligand shared between two neighboring subunits</note>
    </ligand>
</feature>
<name>A0A1G5W3A1_9EURY</name>
<gene>
    <name evidence="8" type="primary">nadE</name>
    <name evidence="12" type="ORF">SAMN02910315_01126</name>
</gene>
<dbReference type="AlphaFoldDB" id="A0A1G5W3A1"/>
<feature type="binding site" evidence="8">
    <location>
        <position position="171"/>
    </location>
    <ligand>
        <name>ATP</name>
        <dbReference type="ChEBI" id="CHEBI:30616"/>
    </ligand>
</feature>
<comment type="function">
    <text evidence="8">Catalyzes the ATP-dependent amidation of deamido-NAD to form NAD. Uses ammonia as a nitrogen source.</text>
</comment>
<dbReference type="FunFam" id="3.40.50.620:FF:000106">
    <property type="entry name" value="Glutamine-dependent NAD(+) synthetase"/>
    <property type="match status" value="1"/>
</dbReference>
<evidence type="ECO:0000256" key="7">
    <source>
        <dbReference type="ARBA" id="ARBA00023027"/>
    </source>
</evidence>
<dbReference type="InterPro" id="IPR014729">
    <property type="entry name" value="Rossmann-like_a/b/a_fold"/>
</dbReference>
<evidence type="ECO:0000313" key="12">
    <source>
        <dbReference type="EMBL" id="SDA52648.1"/>
    </source>
</evidence>
<dbReference type="EC" id="6.3.1.5" evidence="8 10"/>
<feature type="binding site" description="in other chain" evidence="8">
    <location>
        <begin position="253"/>
        <end position="254"/>
    </location>
    <ligand>
        <name>deamido-NAD(+)</name>
        <dbReference type="ChEBI" id="CHEBI:58437"/>
        <note>ligand shared between two neighboring subunits</note>
    </ligand>
</feature>
<evidence type="ECO:0000256" key="9">
    <source>
        <dbReference type="RuleBase" id="RU003811"/>
    </source>
</evidence>
<evidence type="ECO:0000256" key="4">
    <source>
        <dbReference type="ARBA" id="ARBA00022741"/>
    </source>
</evidence>
<dbReference type="Pfam" id="PF02540">
    <property type="entry name" value="NAD_synthase"/>
    <property type="match status" value="1"/>
</dbReference>
<dbReference type="InterPro" id="IPR003694">
    <property type="entry name" value="NAD_synthase"/>
</dbReference>
<evidence type="ECO:0000256" key="10">
    <source>
        <dbReference type="RuleBase" id="RU003812"/>
    </source>
</evidence>
<keyword evidence="13" id="KW-1185">Reference proteome</keyword>
<dbReference type="GO" id="GO:0046872">
    <property type="term" value="F:metal ion binding"/>
    <property type="evidence" value="ECO:0007669"/>
    <property type="project" value="UniProtKB-KW"/>
</dbReference>
<dbReference type="GO" id="GO:0005737">
    <property type="term" value="C:cytoplasm"/>
    <property type="evidence" value="ECO:0007669"/>
    <property type="project" value="InterPro"/>
</dbReference>
<evidence type="ECO:0000256" key="6">
    <source>
        <dbReference type="ARBA" id="ARBA00022842"/>
    </source>
</evidence>
<protein>
    <recommendedName>
        <fullName evidence="8 10">NH(3)-dependent NAD(+) synthetase</fullName>
        <ecNumber evidence="8 10">6.3.1.5</ecNumber>
    </recommendedName>
</protein>
<evidence type="ECO:0000259" key="11">
    <source>
        <dbReference type="Pfam" id="PF02540"/>
    </source>
</evidence>
<feature type="binding site" evidence="8">
    <location>
        <position position="45"/>
    </location>
    <ligand>
        <name>Mg(2+)</name>
        <dbReference type="ChEBI" id="CHEBI:18420"/>
    </ligand>
</feature>
<keyword evidence="2 8" id="KW-0436">Ligase</keyword>
<dbReference type="SUPFAM" id="SSF52402">
    <property type="entry name" value="Adenine nucleotide alpha hydrolases-like"/>
    <property type="match status" value="1"/>
</dbReference>
<keyword evidence="5 8" id="KW-0067">ATP-binding</keyword>
<evidence type="ECO:0000256" key="2">
    <source>
        <dbReference type="ARBA" id="ARBA00022598"/>
    </source>
</evidence>
<dbReference type="GO" id="GO:0009435">
    <property type="term" value="P:NAD+ biosynthetic process"/>
    <property type="evidence" value="ECO:0007669"/>
    <property type="project" value="UniProtKB-UniRule"/>
</dbReference>
<keyword evidence="7 8" id="KW-0520">NAD</keyword>
<dbReference type="GO" id="GO:0008795">
    <property type="term" value="F:NAD+ synthase activity"/>
    <property type="evidence" value="ECO:0007669"/>
    <property type="project" value="UniProtKB-UniRule"/>
</dbReference>
<dbReference type="STRING" id="230361.sm9_0129"/>
<sequence length="268" mass="29741">MVFDMNEIPKIDVEKTKKDIIEFVQNKVSEANADGLVVGLSGGIDSTVAAFLACEAVGAENVFGIVMPSTTTPTEDKLHGTAIAQQLGINYKEMAIDSILNEFLSVTQIQDDKLAIGNLKARIRMSIIYFYANSKNYLVCGTGNKSEILIGYFTKYGDGACDMEPIGDLYKTNVYELARCLEVPEEIINKPPRAGLWNNQTDEDEIGMTYELLDKILYRSIEKEESGETIAGELDISVDEVNDIIARVQRNQHKSQVPESPKKTRMVI</sequence>
<comment type="caution">
    <text evidence="8">Lacks conserved residue(s) required for the propagation of feature annotation.</text>
</comment>
<comment type="catalytic activity">
    <reaction evidence="8 10">
        <text>deamido-NAD(+) + NH4(+) + ATP = AMP + diphosphate + NAD(+) + H(+)</text>
        <dbReference type="Rhea" id="RHEA:21188"/>
        <dbReference type="ChEBI" id="CHEBI:15378"/>
        <dbReference type="ChEBI" id="CHEBI:28938"/>
        <dbReference type="ChEBI" id="CHEBI:30616"/>
        <dbReference type="ChEBI" id="CHEBI:33019"/>
        <dbReference type="ChEBI" id="CHEBI:57540"/>
        <dbReference type="ChEBI" id="CHEBI:58437"/>
        <dbReference type="ChEBI" id="CHEBI:456215"/>
        <dbReference type="EC" id="6.3.1.5"/>
    </reaction>
</comment>
<keyword evidence="4 8" id="KW-0547">Nucleotide-binding</keyword>
<keyword evidence="6 8" id="KW-0460">Magnesium</keyword>
<dbReference type="InterPro" id="IPR022926">
    <property type="entry name" value="NH(3)-dep_NAD(+)_synth"/>
</dbReference>
<dbReference type="GO" id="GO:0003952">
    <property type="term" value="F:NAD+ synthase (glutamine-hydrolyzing) activity"/>
    <property type="evidence" value="ECO:0007669"/>
    <property type="project" value="InterPro"/>
</dbReference>
<comment type="subunit">
    <text evidence="8">Homodimer.</text>
</comment>